<dbReference type="Proteomes" id="UP000272942">
    <property type="component" value="Unassembled WGS sequence"/>
</dbReference>
<evidence type="ECO:0000313" key="4">
    <source>
        <dbReference type="Proteomes" id="UP000272942"/>
    </source>
</evidence>
<name>A0A3P8HKV3_9TREM</name>
<dbReference type="AlphaFoldDB" id="A0A3P8HKV3"/>
<dbReference type="EMBL" id="UZAN01070653">
    <property type="protein sequence ID" value="VDP94961.1"/>
    <property type="molecule type" value="Genomic_DNA"/>
</dbReference>
<feature type="region of interest" description="Disordered" evidence="2">
    <location>
        <begin position="68"/>
        <end position="92"/>
    </location>
</feature>
<evidence type="ECO:0000256" key="1">
    <source>
        <dbReference type="SAM" id="Coils"/>
    </source>
</evidence>
<keyword evidence="1" id="KW-0175">Coiled coil</keyword>
<evidence type="ECO:0000256" key="2">
    <source>
        <dbReference type="SAM" id="MobiDB-lite"/>
    </source>
</evidence>
<organism evidence="3 4">
    <name type="scientific">Echinostoma caproni</name>
    <dbReference type="NCBI Taxonomy" id="27848"/>
    <lineage>
        <taxon>Eukaryota</taxon>
        <taxon>Metazoa</taxon>
        <taxon>Spiralia</taxon>
        <taxon>Lophotrochozoa</taxon>
        <taxon>Platyhelminthes</taxon>
        <taxon>Trematoda</taxon>
        <taxon>Digenea</taxon>
        <taxon>Plagiorchiida</taxon>
        <taxon>Echinostomata</taxon>
        <taxon>Echinostomatoidea</taxon>
        <taxon>Echinostomatidae</taxon>
        <taxon>Echinostoma</taxon>
    </lineage>
</organism>
<reference evidence="3 4" key="1">
    <citation type="submission" date="2018-11" db="EMBL/GenBank/DDBJ databases">
        <authorList>
            <consortium name="Pathogen Informatics"/>
        </authorList>
    </citation>
    <scope>NUCLEOTIDE SEQUENCE [LARGE SCALE GENOMIC DNA]</scope>
    <source>
        <strain evidence="3 4">Egypt</strain>
    </source>
</reference>
<feature type="coiled-coil region" evidence="1">
    <location>
        <begin position="10"/>
        <end position="58"/>
    </location>
</feature>
<accession>A0A3P8HKV3</accession>
<evidence type="ECO:0000313" key="3">
    <source>
        <dbReference type="EMBL" id="VDP94961.1"/>
    </source>
</evidence>
<sequence length="251" mass="28941">MFTELRTTEVAKYQTELAQLESEKKELNRLLEETQRSLEVANSEASSKQERINGLLAQLDAIMSVRSEADDEFERNQAENESPTSDIPIPYGPNGKDIMAESSISVLQIDENDDHENSFRNKLVLKRLRKALRQSENRYSVALRQITSMQHDLWRYHEREKLNSRPELATEEGLKLELIKLQGDLDTRSEEIRNLKNQLSTSHASSRSTDDKLHQFSKDVSRSLNILLESYSLVCSAMNEDPVKQVRNTFE</sequence>
<dbReference type="OrthoDB" id="10069295at2759"/>
<gene>
    <name evidence="3" type="ORF">ECPE_LOCUS17659</name>
</gene>
<proteinExistence type="predicted"/>
<keyword evidence="4" id="KW-1185">Reference proteome</keyword>
<protein>
    <submittedName>
        <fullName evidence="3">Uncharacterized protein</fullName>
    </submittedName>
</protein>